<dbReference type="PANTHER" id="PTHR34776">
    <property type="entry name" value="F17F16.3 PROTEIN"/>
    <property type="match status" value="1"/>
</dbReference>
<dbReference type="AlphaFoldDB" id="C0NAX3"/>
<dbReference type="PANTHER" id="PTHR34776:SF1">
    <property type="entry name" value="F17F16.3 PROTEIN"/>
    <property type="match status" value="1"/>
</dbReference>
<dbReference type="InParanoid" id="C0NAX3"/>
<name>C0NAX3_AJECG</name>
<dbReference type="HOGENOM" id="CLU_024063_1_1_1"/>
<dbReference type="STRING" id="447093.C0NAX3"/>
<feature type="compositionally biased region" description="Basic and acidic residues" evidence="1">
    <location>
        <begin position="286"/>
        <end position="323"/>
    </location>
</feature>
<feature type="compositionally biased region" description="Basic residues" evidence="1">
    <location>
        <begin position="155"/>
        <end position="168"/>
    </location>
</feature>
<gene>
    <name evidence="2" type="ORF">HCBG_00269</name>
</gene>
<organism evidence="2 3">
    <name type="scientific">Ajellomyces capsulatus (strain G186AR / H82 / ATCC MYA-2454 / RMSCC 2432)</name>
    <name type="common">Darling's disease fungus</name>
    <name type="synonym">Histoplasma capsulatum</name>
    <dbReference type="NCBI Taxonomy" id="447093"/>
    <lineage>
        <taxon>Eukaryota</taxon>
        <taxon>Fungi</taxon>
        <taxon>Dikarya</taxon>
        <taxon>Ascomycota</taxon>
        <taxon>Pezizomycotina</taxon>
        <taxon>Eurotiomycetes</taxon>
        <taxon>Eurotiomycetidae</taxon>
        <taxon>Onygenales</taxon>
        <taxon>Ajellomycetaceae</taxon>
        <taxon>Histoplasma</taxon>
    </lineage>
</organism>
<dbReference type="EMBL" id="GG663363">
    <property type="protein sequence ID" value="EEH10814.1"/>
    <property type="molecule type" value="Genomic_DNA"/>
</dbReference>
<dbReference type="VEuPathDB" id="FungiDB:I7I50_02041"/>
<sequence>MNIKRTGVAHSPPSPTHNRATQAGITRPSLQGNPLIPNDISGHDTGYDGDVEVIAPYEYEEAESMPPTPLQAKNRARSNVEMDDLVKAGLIEAMKELDCDSDETDYEYHRLCVKRQKRKGKYLSSGQSTTDCSSDAESLETIDLERYGKVFTPGKPRKRRRRRRRRRACTGDTSDSRNAEITSMDHASHEINSSQPAFPAQDERMDIVVVQPVPTLLRIKMANYWAANPIDYLPQTWPGIYRRFFDSFAMASRTSTRQAAVKANEALHQGARASTKKTASGKRKGKEQEEAPKTKREKAEEEKPTKIKQRKLGESKEGPTTEGHEEETESINAGLNKHQNIEGAQERDVEEPREPDKLETKRLEKKEAPKEAEPKADASGPKKEETKETEMLEAKESKQEGEVRDPVKAEQRENEAPEKSQPQKENIAEPGHKERASVPTTIETGEVDRSLPSNVLEKGIIYFFFRSKVGVEEPEGIADVARSFIVLRPLPRDVKLGQCTIGDHQNCRLLVLPKKVLPKSSRDRFMGFVEKAHTTMKTIKDSFLASERQTATRGTAYTPAATPIAEGVYAIASKGRSSHLAYYLTIPSELGEVQKNIGLRRHGSFIASVKNPEYVGPETARLPHGPEFPQKVQDEFNDLRWVPLQPTFLDYPNAQFLLIGGTHHDPEEAEKAIEELEHQNESRTYPLNYDDIIYKDLGMDSRNYPDVATTWE</sequence>
<reference evidence="2" key="1">
    <citation type="submission" date="2009-02" db="EMBL/GenBank/DDBJ databases">
        <title>The Genome Sequence of Ajellomyces capsulatus strain G186AR.</title>
        <authorList>
            <consortium name="The Broad Institute Genome Sequencing Platform"/>
            <person name="Champion M."/>
            <person name="Cuomo C."/>
            <person name="Ma L.-J."/>
            <person name="Henn M.R."/>
            <person name="Sil A."/>
            <person name="Goldman B."/>
            <person name="Young S.K."/>
            <person name="Kodira C.D."/>
            <person name="Zeng Q."/>
            <person name="Koehrsen M."/>
            <person name="Alvarado L."/>
            <person name="Berlin A."/>
            <person name="Borenstein D."/>
            <person name="Chen Z."/>
            <person name="Engels R."/>
            <person name="Freedman E."/>
            <person name="Gellesch M."/>
            <person name="Goldberg J."/>
            <person name="Griggs A."/>
            <person name="Gujja S."/>
            <person name="Heiman D."/>
            <person name="Hepburn T."/>
            <person name="Howarth C."/>
            <person name="Jen D."/>
            <person name="Larson L."/>
            <person name="Lewis B."/>
            <person name="Mehta T."/>
            <person name="Park D."/>
            <person name="Pearson M."/>
            <person name="Roberts A."/>
            <person name="Saif S."/>
            <person name="Shea T."/>
            <person name="Shenoy N."/>
            <person name="Sisk P."/>
            <person name="Stolte C."/>
            <person name="Sykes S."/>
            <person name="Walk T."/>
            <person name="White J."/>
            <person name="Yandava C."/>
            <person name="Klein B."/>
            <person name="McEwen J.G."/>
            <person name="Puccia R."/>
            <person name="Goldman G.H."/>
            <person name="Felipe M.S."/>
            <person name="Nino-Vega G."/>
            <person name="San-Blas G."/>
            <person name="Taylor J."/>
            <person name="Mendoza L."/>
            <person name="Galagan J."/>
            <person name="Nusbaum C."/>
            <person name="Birren B."/>
        </authorList>
    </citation>
    <scope>NUCLEOTIDE SEQUENCE</scope>
    <source>
        <strain evidence="2">G186AR</strain>
    </source>
</reference>
<feature type="region of interest" description="Disordered" evidence="1">
    <location>
        <begin position="150"/>
        <end position="199"/>
    </location>
</feature>
<evidence type="ECO:0000256" key="1">
    <source>
        <dbReference type="SAM" id="MobiDB-lite"/>
    </source>
</evidence>
<dbReference type="GeneID" id="69033286"/>
<evidence type="ECO:0000313" key="3">
    <source>
        <dbReference type="Proteomes" id="UP000001631"/>
    </source>
</evidence>
<feature type="region of interest" description="Disordered" evidence="1">
    <location>
        <begin position="1"/>
        <end position="46"/>
    </location>
</feature>
<dbReference type="Proteomes" id="UP000001631">
    <property type="component" value="Unassembled WGS sequence"/>
</dbReference>
<feature type="region of interest" description="Disordered" evidence="1">
    <location>
        <begin position="260"/>
        <end position="436"/>
    </location>
</feature>
<evidence type="ECO:0000313" key="2">
    <source>
        <dbReference type="EMBL" id="EEH10814.1"/>
    </source>
</evidence>
<proteinExistence type="predicted"/>
<feature type="compositionally biased region" description="Polar residues" evidence="1">
    <location>
        <begin position="16"/>
        <end position="32"/>
    </location>
</feature>
<feature type="compositionally biased region" description="Basic and acidic residues" evidence="1">
    <location>
        <begin position="344"/>
        <end position="436"/>
    </location>
</feature>
<accession>C0NAX3</accession>
<keyword evidence="3" id="KW-1185">Reference proteome</keyword>
<dbReference type="RefSeq" id="XP_045291294.1">
    <property type="nucleotide sequence ID" value="XM_045427319.1"/>
</dbReference>
<protein>
    <submittedName>
        <fullName evidence="2">Uncharacterized protein</fullName>
    </submittedName>
</protein>